<feature type="transmembrane region" description="Helical" evidence="1">
    <location>
        <begin position="39"/>
        <end position="62"/>
    </location>
</feature>
<feature type="transmembrane region" description="Helical" evidence="1">
    <location>
        <begin position="68"/>
        <end position="101"/>
    </location>
</feature>
<accession>A0A4U8RYB6</accession>
<gene>
    <name evidence="2" type="ORF">LS75_006690</name>
</gene>
<dbReference type="RefSeq" id="WP_034325862.1">
    <property type="nucleotide sequence ID" value="NZ_CAJTQN010000008.1"/>
</dbReference>
<keyword evidence="1" id="KW-0812">Transmembrane</keyword>
<keyword evidence="1" id="KW-0472">Membrane</keyword>
<organism evidence="2 3">
    <name type="scientific">Helicobacter typhlonius</name>
    <dbReference type="NCBI Taxonomy" id="76936"/>
    <lineage>
        <taxon>Bacteria</taxon>
        <taxon>Pseudomonadati</taxon>
        <taxon>Campylobacterota</taxon>
        <taxon>Epsilonproteobacteria</taxon>
        <taxon>Campylobacterales</taxon>
        <taxon>Helicobacteraceae</taxon>
        <taxon>Helicobacter</taxon>
    </lineage>
</organism>
<keyword evidence="3" id="KW-1185">Reference proteome</keyword>
<evidence type="ECO:0000313" key="3">
    <source>
        <dbReference type="Proteomes" id="UP000029925"/>
    </source>
</evidence>
<dbReference type="AlphaFoldDB" id="A0A4U8RYB6"/>
<name>A0A4U8RYB6_9HELI</name>
<keyword evidence="1" id="KW-1133">Transmembrane helix</keyword>
<dbReference type="GeneID" id="78150446"/>
<sequence>MKATTEKELAEAIESGASSIEIYGDLARHTIGIKATGQVAWLVAIGAIGVAVASLMVSPATAGITSGFAAASAAGAVGILGAATTATAISIAVAAGGVGILNSLRDYNMEKISDTHVKLTKS</sequence>
<dbReference type="Proteomes" id="UP000029925">
    <property type="component" value="Unassembled WGS sequence"/>
</dbReference>
<comment type="caution">
    <text evidence="2">The sequence shown here is derived from an EMBL/GenBank/DDBJ whole genome shotgun (WGS) entry which is preliminary data.</text>
</comment>
<protein>
    <submittedName>
        <fullName evidence="2">Uncharacterized protein</fullName>
    </submittedName>
</protein>
<dbReference type="EMBL" id="JRPF02000007">
    <property type="protein sequence ID" value="TLD78288.1"/>
    <property type="molecule type" value="Genomic_DNA"/>
</dbReference>
<reference evidence="2 3" key="1">
    <citation type="journal article" date="2014" name="Genome Announc.">
        <title>Draft genome sequences of eight enterohepatic helicobacter species isolated from both laboratory and wild rodents.</title>
        <authorList>
            <person name="Sheh A."/>
            <person name="Shen Z."/>
            <person name="Fox J.G."/>
        </authorList>
    </citation>
    <scope>NUCLEOTIDE SEQUENCE [LARGE SCALE GENOMIC DNA]</scope>
    <source>
        <strain evidence="2 3">MIT 98-6810</strain>
    </source>
</reference>
<evidence type="ECO:0000256" key="1">
    <source>
        <dbReference type="SAM" id="Phobius"/>
    </source>
</evidence>
<proteinExistence type="predicted"/>
<evidence type="ECO:0000313" key="2">
    <source>
        <dbReference type="EMBL" id="TLD78288.1"/>
    </source>
</evidence>